<feature type="region of interest" description="Disordered" evidence="1">
    <location>
        <begin position="1"/>
        <end position="23"/>
    </location>
</feature>
<dbReference type="OrthoDB" id="1921166at2759"/>
<accession>A0A0K9NLC8</accession>
<dbReference type="EMBL" id="LFYR01002138">
    <property type="protein sequence ID" value="KMZ56770.1"/>
    <property type="molecule type" value="Genomic_DNA"/>
</dbReference>
<keyword evidence="3" id="KW-1185">Reference proteome</keyword>
<dbReference type="InterPro" id="IPR012866">
    <property type="entry name" value="DUF1644"/>
</dbReference>
<dbReference type="PANTHER" id="PTHR31197">
    <property type="entry name" value="OS01G0612600 PROTEIN"/>
    <property type="match status" value="1"/>
</dbReference>
<protein>
    <submittedName>
        <fullName evidence="2">Uncharacterized protein</fullName>
    </submittedName>
</protein>
<feature type="compositionally biased region" description="Polar residues" evidence="1">
    <location>
        <begin position="1"/>
        <end position="18"/>
    </location>
</feature>
<dbReference type="GO" id="GO:0003700">
    <property type="term" value="F:DNA-binding transcription factor activity"/>
    <property type="evidence" value="ECO:0000318"/>
    <property type="project" value="GO_Central"/>
</dbReference>
<feature type="region of interest" description="Disordered" evidence="1">
    <location>
        <begin position="232"/>
        <end position="251"/>
    </location>
</feature>
<dbReference type="OMA" id="HESGRIN"/>
<dbReference type="Proteomes" id="UP000036987">
    <property type="component" value="Unassembled WGS sequence"/>
</dbReference>
<evidence type="ECO:0000256" key="1">
    <source>
        <dbReference type="SAM" id="MobiDB-lite"/>
    </source>
</evidence>
<dbReference type="PANTHER" id="PTHR31197:SF12">
    <property type="entry name" value="OS02G0770600 PROTEIN"/>
    <property type="match status" value="1"/>
</dbReference>
<reference evidence="3" key="1">
    <citation type="journal article" date="2016" name="Nature">
        <title>The genome of the seagrass Zostera marina reveals angiosperm adaptation to the sea.</title>
        <authorList>
            <person name="Olsen J.L."/>
            <person name="Rouze P."/>
            <person name="Verhelst B."/>
            <person name="Lin Y.-C."/>
            <person name="Bayer T."/>
            <person name="Collen J."/>
            <person name="Dattolo E."/>
            <person name="De Paoli E."/>
            <person name="Dittami S."/>
            <person name="Maumus F."/>
            <person name="Michel G."/>
            <person name="Kersting A."/>
            <person name="Lauritano C."/>
            <person name="Lohaus R."/>
            <person name="Toepel M."/>
            <person name="Tonon T."/>
            <person name="Vanneste K."/>
            <person name="Amirebrahimi M."/>
            <person name="Brakel J."/>
            <person name="Bostroem C."/>
            <person name="Chovatia M."/>
            <person name="Grimwood J."/>
            <person name="Jenkins J.W."/>
            <person name="Jueterbock A."/>
            <person name="Mraz A."/>
            <person name="Stam W.T."/>
            <person name="Tice H."/>
            <person name="Bornberg-Bauer E."/>
            <person name="Green P.J."/>
            <person name="Pearson G.A."/>
            <person name="Procaccini G."/>
            <person name="Duarte C.M."/>
            <person name="Schmutz J."/>
            <person name="Reusch T.B.H."/>
            <person name="Van de Peer Y."/>
        </authorList>
    </citation>
    <scope>NUCLEOTIDE SEQUENCE [LARGE SCALE GENOMIC DNA]</scope>
    <source>
        <strain evidence="3">cv. Finnish</strain>
    </source>
</reference>
<gene>
    <name evidence="2" type="ORF">ZOSMA_91G00360</name>
</gene>
<dbReference type="Pfam" id="PF07800">
    <property type="entry name" value="DUF1644"/>
    <property type="match status" value="1"/>
</dbReference>
<organism evidence="2 3">
    <name type="scientific">Zostera marina</name>
    <name type="common">Eelgrass</name>
    <dbReference type="NCBI Taxonomy" id="29655"/>
    <lineage>
        <taxon>Eukaryota</taxon>
        <taxon>Viridiplantae</taxon>
        <taxon>Streptophyta</taxon>
        <taxon>Embryophyta</taxon>
        <taxon>Tracheophyta</taxon>
        <taxon>Spermatophyta</taxon>
        <taxon>Magnoliopsida</taxon>
        <taxon>Liliopsida</taxon>
        <taxon>Zosteraceae</taxon>
        <taxon>Zostera</taxon>
    </lineage>
</organism>
<comment type="caution">
    <text evidence="2">The sequence shown here is derived from an EMBL/GenBank/DDBJ whole genome shotgun (WGS) entry which is preliminary data.</text>
</comment>
<sequence length="351" mass="40147">MARNPSVSRHNQRSSQVRFTPHSKKATYKQENQKCRGKLKKPSNAIEKDWEDAPCSVCMEFPHNAVLLLCSSYDKGCRPYMCGTNHRFSNCLDLFKKAYMKIGKESVGSSMSSIRPNTDISKLACPLCRGEVKGWTVVESARKYLNAKKRGCMQDNCSHRGTYKELRKHVKVDHPLAKPRRVDPVLEQNWRRIENERERRDVLSTIRSSMPGSVVMGDYVIENDVDIEYESSEDGFSYSPSPDDSHERSHESGRINEDSWFNFRLLLQSFVNRGNRDFATRLMRTRTGSRALSSFLSVTELPTESPTEEADVPHNGVENIARVARQGDIDADRAAAGRRRLRRIRRSMGLI</sequence>
<dbReference type="GO" id="GO:0005634">
    <property type="term" value="C:nucleus"/>
    <property type="evidence" value="ECO:0000318"/>
    <property type="project" value="GO_Central"/>
</dbReference>
<proteinExistence type="predicted"/>
<evidence type="ECO:0000313" key="3">
    <source>
        <dbReference type="Proteomes" id="UP000036987"/>
    </source>
</evidence>
<dbReference type="AlphaFoldDB" id="A0A0K9NLC8"/>
<name>A0A0K9NLC8_ZOSMR</name>
<evidence type="ECO:0000313" key="2">
    <source>
        <dbReference type="EMBL" id="KMZ56770.1"/>
    </source>
</evidence>